<proteinExistence type="predicted"/>
<reference evidence="1 2" key="1">
    <citation type="submission" date="2019-06" db="EMBL/GenBank/DDBJ databases">
        <title>Complete genome sequence of Haemophilus parasuis HPS412.</title>
        <authorList>
            <person name="Yang S."/>
            <person name="Huang C."/>
        </authorList>
    </citation>
    <scope>NUCLEOTIDE SEQUENCE [LARGE SCALE GENOMIC DNA]</scope>
    <source>
        <strain evidence="1 2">HPS412</strain>
    </source>
</reference>
<gene>
    <name evidence="1" type="ORF">FLK62_06620</name>
</gene>
<dbReference type="RefSeq" id="WP_160413333.1">
    <property type="nucleotide sequence ID" value="NZ_CP041334.1"/>
</dbReference>
<name>A0A859IGA3_GLAPU</name>
<accession>A0A859IGA3</accession>
<dbReference type="EMBL" id="CP041334">
    <property type="protein sequence ID" value="QKY72949.1"/>
    <property type="molecule type" value="Genomic_DNA"/>
</dbReference>
<dbReference type="Proteomes" id="UP000509790">
    <property type="component" value="Chromosome"/>
</dbReference>
<dbReference type="AlphaFoldDB" id="A0A859IGA3"/>
<sequence length="149" mass="17668">MGDVSHQYFNGSVGETNGIKIEKQTKVEIHQHFISPLDRKKLTKELMEFKSTDPQFFKALQDICTQMRGDFMFIKFNDEEFLKFYEIKNILFSFYQEKENHRLSLSEEKSKVTKLEMDLAVEKNRVALFQQETRQTKSKIGEILKRVFG</sequence>
<evidence type="ECO:0000313" key="2">
    <source>
        <dbReference type="Proteomes" id="UP000509790"/>
    </source>
</evidence>
<evidence type="ECO:0000313" key="1">
    <source>
        <dbReference type="EMBL" id="QKY72949.1"/>
    </source>
</evidence>
<organism evidence="1 2">
    <name type="scientific">Glaesserella parasuis</name>
    <name type="common">Haemophilus parasuis</name>
    <dbReference type="NCBI Taxonomy" id="738"/>
    <lineage>
        <taxon>Bacteria</taxon>
        <taxon>Pseudomonadati</taxon>
        <taxon>Pseudomonadota</taxon>
        <taxon>Gammaproteobacteria</taxon>
        <taxon>Pasteurellales</taxon>
        <taxon>Pasteurellaceae</taxon>
        <taxon>Glaesserella</taxon>
    </lineage>
</organism>
<protein>
    <submittedName>
        <fullName evidence="1">Uncharacterized protein</fullName>
    </submittedName>
</protein>